<protein>
    <submittedName>
        <fullName evidence="2">Uncharacterized protein</fullName>
    </submittedName>
</protein>
<name>A0AAV2NVS7_9HYME</name>
<proteinExistence type="predicted"/>
<dbReference type="AlphaFoldDB" id="A0AAV2NVS7"/>
<sequence>MRIGENNKATSIGERVENHKRRGRKTMHESRNKMQPEISLGTPGLEERVIITDGAALFSTRWLVRGDQRGWAVAAISAG</sequence>
<gene>
    <name evidence="2" type="ORF">LPLAT_LOCUS9430</name>
</gene>
<evidence type="ECO:0000313" key="3">
    <source>
        <dbReference type="Proteomes" id="UP001497644"/>
    </source>
</evidence>
<reference evidence="2" key="1">
    <citation type="submission" date="2024-04" db="EMBL/GenBank/DDBJ databases">
        <authorList>
            <consortium name="Molecular Ecology Group"/>
        </authorList>
    </citation>
    <scope>NUCLEOTIDE SEQUENCE</scope>
</reference>
<dbReference type="EMBL" id="OZ034827">
    <property type="protein sequence ID" value="CAL1683764.1"/>
    <property type="molecule type" value="Genomic_DNA"/>
</dbReference>
<evidence type="ECO:0000256" key="1">
    <source>
        <dbReference type="SAM" id="MobiDB-lite"/>
    </source>
</evidence>
<evidence type="ECO:0000313" key="2">
    <source>
        <dbReference type="EMBL" id="CAL1683764.1"/>
    </source>
</evidence>
<organism evidence="2 3">
    <name type="scientific">Lasius platythorax</name>
    <dbReference type="NCBI Taxonomy" id="488582"/>
    <lineage>
        <taxon>Eukaryota</taxon>
        <taxon>Metazoa</taxon>
        <taxon>Ecdysozoa</taxon>
        <taxon>Arthropoda</taxon>
        <taxon>Hexapoda</taxon>
        <taxon>Insecta</taxon>
        <taxon>Pterygota</taxon>
        <taxon>Neoptera</taxon>
        <taxon>Endopterygota</taxon>
        <taxon>Hymenoptera</taxon>
        <taxon>Apocrita</taxon>
        <taxon>Aculeata</taxon>
        <taxon>Formicoidea</taxon>
        <taxon>Formicidae</taxon>
        <taxon>Formicinae</taxon>
        <taxon>Lasius</taxon>
        <taxon>Lasius</taxon>
    </lineage>
</organism>
<keyword evidence="3" id="KW-1185">Reference proteome</keyword>
<dbReference type="Proteomes" id="UP001497644">
    <property type="component" value="Chromosome 4"/>
</dbReference>
<feature type="region of interest" description="Disordered" evidence="1">
    <location>
        <begin position="1"/>
        <end position="40"/>
    </location>
</feature>
<accession>A0AAV2NVS7</accession>